<keyword evidence="7" id="KW-0472">Membrane</keyword>
<dbReference type="InterPro" id="IPR036286">
    <property type="entry name" value="LexA/Signal_pep-like_sf"/>
</dbReference>
<feature type="active site" evidence="6">
    <location>
        <position position="56"/>
    </location>
</feature>
<dbReference type="PANTHER" id="PTHR43390:SF1">
    <property type="entry name" value="CHLOROPLAST PROCESSING PEPTIDASE"/>
    <property type="match status" value="1"/>
</dbReference>
<evidence type="ECO:0000256" key="4">
    <source>
        <dbReference type="ARBA" id="ARBA00013208"/>
    </source>
</evidence>
<dbReference type="SUPFAM" id="SSF51306">
    <property type="entry name" value="LexA/Signal peptidase"/>
    <property type="match status" value="1"/>
</dbReference>
<dbReference type="PRINTS" id="PR00727">
    <property type="entry name" value="LEADERPTASE"/>
</dbReference>
<dbReference type="CDD" id="cd06530">
    <property type="entry name" value="S26_SPase_I"/>
    <property type="match status" value="1"/>
</dbReference>
<dbReference type="Pfam" id="PF10502">
    <property type="entry name" value="Peptidase_S26"/>
    <property type="match status" value="1"/>
</dbReference>
<name>A0A9D2MQT4_9FIRM</name>
<dbReference type="GO" id="GO:0004252">
    <property type="term" value="F:serine-type endopeptidase activity"/>
    <property type="evidence" value="ECO:0007669"/>
    <property type="project" value="InterPro"/>
</dbReference>
<evidence type="ECO:0000313" key="10">
    <source>
        <dbReference type="Proteomes" id="UP000886883"/>
    </source>
</evidence>
<comment type="caution">
    <text evidence="9">The sequence shown here is derived from an EMBL/GenBank/DDBJ whole genome shotgun (WGS) entry which is preliminary data.</text>
</comment>
<dbReference type="NCBIfam" id="TIGR02227">
    <property type="entry name" value="sigpep_I_bact"/>
    <property type="match status" value="1"/>
</dbReference>
<keyword evidence="7" id="KW-0812">Transmembrane</keyword>
<comment type="catalytic activity">
    <reaction evidence="1 7">
        <text>Cleavage of hydrophobic, N-terminal signal or leader sequences from secreted and periplasmic proteins.</text>
        <dbReference type="EC" id="3.4.21.89"/>
    </reaction>
</comment>
<accession>A0A9D2MQT4</accession>
<keyword evidence="7" id="KW-0645">Protease</keyword>
<protein>
    <recommendedName>
        <fullName evidence="4 7">Signal peptidase I</fullName>
        <ecNumber evidence="4 7">3.4.21.89</ecNumber>
    </recommendedName>
</protein>
<sequence>MRRRKKGLQFYHKKKKISASLMREIFSWAAGIFLAVFLAFCLTWFVGLRTTVIGVSMEPGLTNGQGILVNRISYRIVSPGAGDVIVFLPNGNENAHYYVKRVVAVPGQTVLIEDGVLYVDGKAWGDESMDLIASPGIAENEIVLGEDEYFVLGDNCNNSEDSRSANIGPVHKSTIIGRAWFHFGNEEEGWGLIR</sequence>
<dbReference type="EMBL" id="DWXE01000014">
    <property type="protein sequence ID" value="HJB90686.1"/>
    <property type="molecule type" value="Genomic_DNA"/>
</dbReference>
<keyword evidence="5 7" id="KW-0378">Hydrolase</keyword>
<evidence type="ECO:0000256" key="7">
    <source>
        <dbReference type="RuleBase" id="RU362042"/>
    </source>
</evidence>
<reference evidence="9" key="2">
    <citation type="submission" date="2021-04" db="EMBL/GenBank/DDBJ databases">
        <authorList>
            <person name="Gilroy R."/>
        </authorList>
    </citation>
    <scope>NUCLEOTIDE SEQUENCE</scope>
    <source>
        <strain evidence="9">USAMLcec3-2134</strain>
    </source>
</reference>
<evidence type="ECO:0000256" key="5">
    <source>
        <dbReference type="ARBA" id="ARBA00022801"/>
    </source>
</evidence>
<dbReference type="PANTHER" id="PTHR43390">
    <property type="entry name" value="SIGNAL PEPTIDASE I"/>
    <property type="match status" value="1"/>
</dbReference>
<dbReference type="GO" id="GO:0006465">
    <property type="term" value="P:signal peptide processing"/>
    <property type="evidence" value="ECO:0007669"/>
    <property type="project" value="InterPro"/>
</dbReference>
<dbReference type="PROSITE" id="PS00761">
    <property type="entry name" value="SPASE_I_3"/>
    <property type="match status" value="1"/>
</dbReference>
<feature type="active site" evidence="6">
    <location>
        <position position="100"/>
    </location>
</feature>
<dbReference type="InterPro" id="IPR000223">
    <property type="entry name" value="Pept_S26A_signal_pept_1"/>
</dbReference>
<reference evidence="9" key="1">
    <citation type="journal article" date="2021" name="PeerJ">
        <title>Extensive microbial diversity within the chicken gut microbiome revealed by metagenomics and culture.</title>
        <authorList>
            <person name="Gilroy R."/>
            <person name="Ravi A."/>
            <person name="Getino M."/>
            <person name="Pursley I."/>
            <person name="Horton D.L."/>
            <person name="Alikhan N.F."/>
            <person name="Baker D."/>
            <person name="Gharbi K."/>
            <person name="Hall N."/>
            <person name="Watson M."/>
            <person name="Adriaenssens E.M."/>
            <person name="Foster-Nyarko E."/>
            <person name="Jarju S."/>
            <person name="Secka A."/>
            <person name="Antonio M."/>
            <person name="Oren A."/>
            <person name="Chaudhuri R.R."/>
            <person name="La Ragione R."/>
            <person name="Hildebrand F."/>
            <person name="Pallen M.J."/>
        </authorList>
    </citation>
    <scope>NUCLEOTIDE SEQUENCE</scope>
    <source>
        <strain evidence="9">USAMLcec3-2134</strain>
    </source>
</reference>
<evidence type="ECO:0000259" key="8">
    <source>
        <dbReference type="Pfam" id="PF10502"/>
    </source>
</evidence>
<dbReference type="GO" id="GO:0005886">
    <property type="term" value="C:plasma membrane"/>
    <property type="evidence" value="ECO:0007669"/>
    <property type="project" value="UniProtKB-SubCell"/>
</dbReference>
<comment type="subcellular location">
    <subcellularLocation>
        <location evidence="2">Cell membrane</location>
        <topology evidence="2">Single-pass type II membrane protein</topology>
    </subcellularLocation>
    <subcellularLocation>
        <location evidence="7">Membrane</location>
        <topology evidence="7">Single-pass type II membrane protein</topology>
    </subcellularLocation>
</comment>
<dbReference type="PROSITE" id="PS00760">
    <property type="entry name" value="SPASE_I_2"/>
    <property type="match status" value="1"/>
</dbReference>
<evidence type="ECO:0000256" key="6">
    <source>
        <dbReference type="PIRSR" id="PIRSR600223-1"/>
    </source>
</evidence>
<dbReference type="Proteomes" id="UP000886883">
    <property type="component" value="Unassembled WGS sequence"/>
</dbReference>
<evidence type="ECO:0000256" key="2">
    <source>
        <dbReference type="ARBA" id="ARBA00004401"/>
    </source>
</evidence>
<dbReference type="GO" id="GO:0009003">
    <property type="term" value="F:signal peptidase activity"/>
    <property type="evidence" value="ECO:0007669"/>
    <property type="project" value="UniProtKB-EC"/>
</dbReference>
<feature type="transmembrane region" description="Helical" evidence="7">
    <location>
        <begin position="21"/>
        <end position="46"/>
    </location>
</feature>
<dbReference type="InterPro" id="IPR019758">
    <property type="entry name" value="Pept_S26A_signal_pept_1_CS"/>
</dbReference>
<evidence type="ECO:0000313" key="9">
    <source>
        <dbReference type="EMBL" id="HJB90686.1"/>
    </source>
</evidence>
<evidence type="ECO:0000256" key="3">
    <source>
        <dbReference type="ARBA" id="ARBA00009370"/>
    </source>
</evidence>
<dbReference type="AlphaFoldDB" id="A0A9D2MQT4"/>
<comment type="similarity">
    <text evidence="3 7">Belongs to the peptidase S26 family.</text>
</comment>
<dbReference type="InterPro" id="IPR019533">
    <property type="entry name" value="Peptidase_S26"/>
</dbReference>
<gene>
    <name evidence="9" type="primary">lepB</name>
    <name evidence="9" type="ORF">H9763_04360</name>
</gene>
<dbReference type="Gene3D" id="2.10.109.10">
    <property type="entry name" value="Umud Fragment, subunit A"/>
    <property type="match status" value="1"/>
</dbReference>
<keyword evidence="7" id="KW-1133">Transmembrane helix</keyword>
<evidence type="ECO:0000256" key="1">
    <source>
        <dbReference type="ARBA" id="ARBA00000677"/>
    </source>
</evidence>
<proteinExistence type="inferred from homology"/>
<dbReference type="EC" id="3.4.21.89" evidence="4 7"/>
<organism evidence="9 10">
    <name type="scientific">Candidatus Eisenbergiella merdigallinarum</name>
    <dbReference type="NCBI Taxonomy" id="2838552"/>
    <lineage>
        <taxon>Bacteria</taxon>
        <taxon>Bacillati</taxon>
        <taxon>Bacillota</taxon>
        <taxon>Clostridia</taxon>
        <taxon>Lachnospirales</taxon>
        <taxon>Lachnospiraceae</taxon>
        <taxon>Eisenbergiella</taxon>
    </lineage>
</organism>
<feature type="domain" description="Peptidase S26" evidence="8">
    <location>
        <begin position="26"/>
        <end position="181"/>
    </location>
</feature>
<dbReference type="InterPro" id="IPR019757">
    <property type="entry name" value="Pept_S26A_signal_pept_1_Lys-AS"/>
</dbReference>